<protein>
    <recommendedName>
        <fullName evidence="8">Ankyrin repeat protein</fullName>
    </recommendedName>
</protein>
<evidence type="ECO:0000256" key="3">
    <source>
        <dbReference type="PROSITE-ProRule" id="PRU00023"/>
    </source>
</evidence>
<sequence>MELPSLPVPLDHFIPYLSKHCRDDVLAGTVLGPFKAYETKLREVFAQEPDSKIIENPHVNVLPIYKGHEEQLKVKARDLEKETPAEAEKYMLPLIPEARKKDGSPAIVPSIEQFKENFRLFSESSLIDMDWNNVVVAGSAVTTCLLPVPDKFNPTRKAQREYYHEKIAPSSDVDLFLYGLDEEQAIEKIKQIEQCIRNSILEEISVIRTKNALTIVSKYPTRHVQIVLRLYKSISEILTGFDVDCACTAFDGSQVWASPRAIAAYVTQANSIDLTRRSPSYENRLAKYAHRGFEVHWPALDRSKLDPTIFERSFNHITGLARLMVMEKLPTQHNRDDYIEQRRQDRDRPPPSGDRHYRNRANMKEVQPEDIAEWVEQEDVSNYHTFTIPYGPKYTAKKIEKLIYKKDLLLNAEWNKPKDRTVDLHRHPAFFGTVEHVVDDCCGFCPIPVMEEDKAVAEEEAKKYISGKIEFIKNDPGRQAIGSFNPITDADWTESAYVGDTESLCQAIVVGDLAHVQKCCSQEGFNVDRRDHTGRTPLHLAIICGTPEIVQCLINHDARLVSRIAGGFTALHLAAARGDVKILRAILRKSEANQVEFLEKSGKKSNNATHGTDSETDEDEEDDDISLVKSGTQSPYAASHGSMVMVDNPKDPEDVVDEDEPNFYEDVGVLSWDKPLSPLHVAILYGHLDIINSLATEFGADPSQPYIQKSRYHWSSPGQVVLSMLLSMHHPFEKSRDVLQALLELGASSTQANMQHVTAFHALVMAGEPRLLDLIFKLDGPAAQLAINHPTLENGWSPHSTLPLITAIRHKGMGTVERLLEHGAALSVPNERLRRFWARKVRSGPIIEQHLRHPFVKAAEFSPPAVIKKLLEAGADPNAMTPDTYKILADTGRSYDYGLSVLDIIVERIAFLKPLTKPVTKPIYVVGTEFESDEVYLNGLVEGTYEHSFVQNELAIAKIAVHVIENASKYNKLAKFEKQQQLKIDWIQQELKELEEVKQALEAKGAKTFAELHPKYKDNVRVRKAKEEPSSENEETEAKKFEIDYSFTDQDVGDVDAKRYLPLFQAAWDGDIQKVKQLTAISEGPKKPHPSLQLTVKHKTRHVDPSCVAVARGHFKLAKAILEDVDSQQIQRDTEKSSRKVYELVVDDDSDTYISNSDSGDSDNGVGVRFDVVDDQHTIDDVRDTVNVGKYTTSPTSLLTGSRDMSIFIGDMDEENKKNVKYEHKRRVDTMFHNWDRTYKTRPEDMKAFTAYRGMTLLEFAVWRNDFETVKFLVEQETYYSTRPAKDTNGSSNDEVHKFITLNNSLLRTAMQKGYTEILGYLMSKTGLGFPFETLMQEAGVKADAKPKYYQGLSVYGKKRKDWAAEDSYGYRNSFTGAHSLLLLAITQKNLQTIKWFLSDEPEKKYREFLHAYKDDTRLVPLLKQEGGFEHMLNSWLGARRHLALHCAVLAAPTEELGNSLVEFILQKLPDSLHSKNSAGLTPLHLAFSGQRITAAKTLVEAGADQTARDNDGRNVLHHILGGGRRILNSPKLLRVLTDILDPEILKTLTTQRTRLHRSTNRYAEWGMRTPLSDWLGNHGTSTAVLETLLDITGGKELYVLDGHGNYPIHQVTKSKKFGHIRAMLERDSDLAILENATGITPLEIAENKLTTHLIDRYRETNTRIFANQDRHMSYYHEKPAIYDPLSQGYRRSDYTFDSTGIYGTDKDKRAVLREECDEGKMAQSLRDAAAKSDRKRILVSLHDANQLVRRLETKGYSIVSFNARKDNDDEDGEDGEDEGGEGKRTEVDEVQMWINQLSDQSYDAKEILKEEKDELEGEDADC</sequence>
<dbReference type="Gene3D" id="1.25.40.20">
    <property type="entry name" value="Ankyrin repeat-containing domain"/>
    <property type="match status" value="4"/>
</dbReference>
<comment type="caution">
    <text evidence="6">The sequence shown here is derived from an EMBL/GenBank/DDBJ whole genome shotgun (WGS) entry which is preliminary data.</text>
</comment>
<dbReference type="Pfam" id="PF00023">
    <property type="entry name" value="Ank"/>
    <property type="match status" value="2"/>
</dbReference>
<dbReference type="InterPro" id="IPR002110">
    <property type="entry name" value="Ankyrin_rpt"/>
</dbReference>
<evidence type="ECO:0000313" key="7">
    <source>
        <dbReference type="Proteomes" id="UP000223968"/>
    </source>
</evidence>
<dbReference type="Proteomes" id="UP000223968">
    <property type="component" value="Unassembled WGS sequence"/>
</dbReference>
<evidence type="ECO:0000313" key="6">
    <source>
        <dbReference type="EMBL" id="PGH11964.1"/>
    </source>
</evidence>
<accession>A0A2B7XJQ6</accession>
<evidence type="ECO:0000256" key="4">
    <source>
        <dbReference type="SAM" id="Coils"/>
    </source>
</evidence>
<feature type="region of interest" description="Disordered" evidence="5">
    <location>
        <begin position="597"/>
        <end position="625"/>
    </location>
</feature>
<feature type="region of interest" description="Disordered" evidence="5">
    <location>
        <begin position="1763"/>
        <end position="1790"/>
    </location>
</feature>
<keyword evidence="2 3" id="KW-0040">ANK repeat</keyword>
<dbReference type="STRING" id="1447875.A0A2B7XJQ6"/>
<feature type="coiled-coil region" evidence="4">
    <location>
        <begin position="977"/>
        <end position="1011"/>
    </location>
</feature>
<dbReference type="SMART" id="SM00248">
    <property type="entry name" value="ANK"/>
    <property type="match status" value="11"/>
</dbReference>
<dbReference type="EMBL" id="PDNB01000065">
    <property type="protein sequence ID" value="PGH11964.1"/>
    <property type="molecule type" value="Genomic_DNA"/>
</dbReference>
<evidence type="ECO:0000256" key="5">
    <source>
        <dbReference type="SAM" id="MobiDB-lite"/>
    </source>
</evidence>
<feature type="repeat" description="ANK" evidence="3">
    <location>
        <begin position="533"/>
        <end position="560"/>
    </location>
</feature>
<proteinExistence type="predicted"/>
<dbReference type="Pfam" id="PF12796">
    <property type="entry name" value="Ank_2"/>
    <property type="match status" value="1"/>
</dbReference>
<dbReference type="InterPro" id="IPR036770">
    <property type="entry name" value="Ankyrin_rpt-contain_sf"/>
</dbReference>
<keyword evidence="4" id="KW-0175">Coiled coil</keyword>
<feature type="compositionally biased region" description="Acidic residues" evidence="5">
    <location>
        <begin position="614"/>
        <end position="625"/>
    </location>
</feature>
<gene>
    <name evidence="6" type="ORF">AJ79_04551</name>
</gene>
<keyword evidence="1" id="KW-0677">Repeat</keyword>
<dbReference type="PROSITE" id="PS50297">
    <property type="entry name" value="ANK_REP_REGION"/>
    <property type="match status" value="3"/>
</dbReference>
<evidence type="ECO:0008006" key="8">
    <source>
        <dbReference type="Google" id="ProtNLM"/>
    </source>
</evidence>
<evidence type="ECO:0000256" key="1">
    <source>
        <dbReference type="ARBA" id="ARBA00022737"/>
    </source>
</evidence>
<reference evidence="6 7" key="1">
    <citation type="submission" date="2017-10" db="EMBL/GenBank/DDBJ databases">
        <title>Comparative genomics in systemic dimorphic fungi from Ajellomycetaceae.</title>
        <authorList>
            <person name="Munoz J.F."/>
            <person name="Mcewen J.G."/>
            <person name="Clay O.K."/>
            <person name="Cuomo C.A."/>
        </authorList>
    </citation>
    <scope>NUCLEOTIDE SEQUENCE [LARGE SCALE GENOMIC DNA]</scope>
    <source>
        <strain evidence="6 7">UAMH5409</strain>
    </source>
</reference>
<evidence type="ECO:0000256" key="2">
    <source>
        <dbReference type="ARBA" id="ARBA00023043"/>
    </source>
</evidence>
<dbReference type="SUPFAM" id="SSF48403">
    <property type="entry name" value="Ankyrin repeat"/>
    <property type="match status" value="3"/>
</dbReference>
<feature type="repeat" description="ANK" evidence="3">
    <location>
        <begin position="1479"/>
        <end position="1511"/>
    </location>
</feature>
<dbReference type="PANTHER" id="PTHR24198:SF165">
    <property type="entry name" value="ANKYRIN REPEAT-CONTAINING PROTEIN-RELATED"/>
    <property type="match status" value="1"/>
</dbReference>
<dbReference type="PRINTS" id="PR01415">
    <property type="entry name" value="ANKYRIN"/>
</dbReference>
<feature type="region of interest" description="Disordered" evidence="5">
    <location>
        <begin position="334"/>
        <end position="362"/>
    </location>
</feature>
<keyword evidence="7" id="KW-1185">Reference proteome</keyword>
<dbReference type="OrthoDB" id="539213at2759"/>
<dbReference type="PROSITE" id="PS50088">
    <property type="entry name" value="ANK_REPEAT"/>
    <property type="match status" value="3"/>
</dbReference>
<organism evidence="6 7">
    <name type="scientific">Helicocarpus griseus UAMH5409</name>
    <dbReference type="NCBI Taxonomy" id="1447875"/>
    <lineage>
        <taxon>Eukaryota</taxon>
        <taxon>Fungi</taxon>
        <taxon>Dikarya</taxon>
        <taxon>Ascomycota</taxon>
        <taxon>Pezizomycotina</taxon>
        <taxon>Eurotiomycetes</taxon>
        <taxon>Eurotiomycetidae</taxon>
        <taxon>Onygenales</taxon>
        <taxon>Ajellomycetaceae</taxon>
        <taxon>Helicocarpus</taxon>
    </lineage>
</organism>
<name>A0A2B7XJQ6_9EURO</name>
<feature type="repeat" description="ANK" evidence="3">
    <location>
        <begin position="566"/>
        <end position="590"/>
    </location>
</feature>
<feature type="compositionally biased region" description="Acidic residues" evidence="5">
    <location>
        <begin position="1769"/>
        <end position="1780"/>
    </location>
</feature>
<dbReference type="PANTHER" id="PTHR24198">
    <property type="entry name" value="ANKYRIN REPEAT AND PROTEIN KINASE DOMAIN-CONTAINING PROTEIN"/>
    <property type="match status" value="1"/>
</dbReference>